<dbReference type="EMBL" id="PNBA02000012">
    <property type="protein sequence ID" value="KAG6406282.1"/>
    <property type="molecule type" value="Genomic_DNA"/>
</dbReference>
<dbReference type="Proteomes" id="UP000298416">
    <property type="component" value="Unassembled WGS sequence"/>
</dbReference>
<proteinExistence type="predicted"/>
<keyword evidence="2" id="KW-1185">Reference proteome</keyword>
<evidence type="ECO:0000313" key="1">
    <source>
        <dbReference type="EMBL" id="KAG6406282.1"/>
    </source>
</evidence>
<protein>
    <submittedName>
        <fullName evidence="1">Uncharacterized protein</fullName>
    </submittedName>
</protein>
<dbReference type="AlphaFoldDB" id="A0A8X8X4N1"/>
<evidence type="ECO:0000313" key="2">
    <source>
        <dbReference type="Proteomes" id="UP000298416"/>
    </source>
</evidence>
<name>A0A8X8X4N1_SALSN</name>
<gene>
    <name evidence="1" type="ORF">SASPL_133882</name>
</gene>
<reference evidence="1" key="2">
    <citation type="submission" date="2020-08" db="EMBL/GenBank/DDBJ databases">
        <title>Plant Genome Project.</title>
        <authorList>
            <person name="Zhang R.-G."/>
        </authorList>
    </citation>
    <scope>NUCLEOTIDE SEQUENCE</scope>
    <source>
        <strain evidence="1">Huo1</strain>
        <tissue evidence="1">Leaf</tissue>
    </source>
</reference>
<reference evidence="1" key="1">
    <citation type="submission" date="2018-01" db="EMBL/GenBank/DDBJ databases">
        <authorList>
            <person name="Mao J.F."/>
        </authorList>
    </citation>
    <scope>NUCLEOTIDE SEQUENCE</scope>
    <source>
        <strain evidence="1">Huo1</strain>
        <tissue evidence="1">Leaf</tissue>
    </source>
</reference>
<comment type="caution">
    <text evidence="1">The sequence shown here is derived from an EMBL/GenBank/DDBJ whole genome shotgun (WGS) entry which is preliminary data.</text>
</comment>
<accession>A0A8X8X4N1</accession>
<organism evidence="1">
    <name type="scientific">Salvia splendens</name>
    <name type="common">Scarlet sage</name>
    <dbReference type="NCBI Taxonomy" id="180675"/>
    <lineage>
        <taxon>Eukaryota</taxon>
        <taxon>Viridiplantae</taxon>
        <taxon>Streptophyta</taxon>
        <taxon>Embryophyta</taxon>
        <taxon>Tracheophyta</taxon>
        <taxon>Spermatophyta</taxon>
        <taxon>Magnoliopsida</taxon>
        <taxon>eudicotyledons</taxon>
        <taxon>Gunneridae</taxon>
        <taxon>Pentapetalae</taxon>
        <taxon>asterids</taxon>
        <taxon>lamiids</taxon>
        <taxon>Lamiales</taxon>
        <taxon>Lamiaceae</taxon>
        <taxon>Nepetoideae</taxon>
        <taxon>Mentheae</taxon>
        <taxon>Salviinae</taxon>
        <taxon>Salvia</taxon>
        <taxon>Salvia subgen. Calosphace</taxon>
        <taxon>core Calosphace</taxon>
    </lineage>
</organism>
<sequence length="126" mass="13658">MPFPSHASPLFNPDMFVPFSLNFNSYPYPPLPTMDAGPPSWIGYHPNGGMIDFGVAATPSNNTNYQQAFGLGLGLDAQPQYNVNALGFDPGISAQWMMPLQPQLYPVPSLNMLEDQNSADGAAPFH</sequence>